<comment type="caution">
    <text evidence="1">The sequence shown here is derived from an EMBL/GenBank/DDBJ whole genome shotgun (WGS) entry which is preliminary data.</text>
</comment>
<dbReference type="RefSeq" id="WP_187152639.1">
    <property type="nucleotide sequence ID" value="NZ_QJUE01000006.1"/>
</dbReference>
<organism evidence="1 2">
    <name type="scientific">Prochlorococcus marinus XMU1408</name>
    <dbReference type="NCBI Taxonomy" id="2213228"/>
    <lineage>
        <taxon>Bacteria</taxon>
        <taxon>Bacillati</taxon>
        <taxon>Cyanobacteriota</taxon>
        <taxon>Cyanophyceae</taxon>
        <taxon>Synechococcales</taxon>
        <taxon>Prochlorococcaceae</taxon>
        <taxon>Prochlorococcus</taxon>
    </lineage>
</organism>
<reference evidence="1 2" key="1">
    <citation type="journal article" date="2018" name="Appl. Environ. Microbiol.">
        <title>Genome rearrangement shapes Prochlorococcus ecological adaptation.</title>
        <authorList>
            <person name="Yan W."/>
            <person name="Wei S."/>
            <person name="Wang Q."/>
            <person name="Xiao X."/>
            <person name="Zeng Q."/>
            <person name="Jiao N."/>
            <person name="Zhang R."/>
        </authorList>
    </citation>
    <scope>NUCLEOTIDE SEQUENCE [LARGE SCALE GENOMIC DNA]</scope>
    <source>
        <strain evidence="1 2">XMU1408</strain>
    </source>
</reference>
<gene>
    <name evidence="1" type="ORF">DNJ73_08470</name>
</gene>
<accession>A0A318R1Z6</accession>
<evidence type="ECO:0000313" key="1">
    <source>
        <dbReference type="EMBL" id="PYE00574.1"/>
    </source>
</evidence>
<evidence type="ECO:0000313" key="2">
    <source>
        <dbReference type="Proteomes" id="UP000247807"/>
    </source>
</evidence>
<sequence length="76" mass="8935">MRALKLLLLELCIREAKWIGKHPNSLKLQRVPIEEFEQTFDYGLKDITKFDDFNQVVDWQNSSFYQAINQSSSVIS</sequence>
<dbReference type="Proteomes" id="UP000247807">
    <property type="component" value="Unassembled WGS sequence"/>
</dbReference>
<dbReference type="AlphaFoldDB" id="A0A318R1Z6"/>
<name>A0A318R1Z6_PROMR</name>
<dbReference type="EMBL" id="QJUE01000006">
    <property type="protein sequence ID" value="PYE00574.1"/>
    <property type="molecule type" value="Genomic_DNA"/>
</dbReference>
<proteinExistence type="predicted"/>
<protein>
    <submittedName>
        <fullName evidence="1">Uncharacterized protein</fullName>
    </submittedName>
</protein>